<evidence type="ECO:0000256" key="6">
    <source>
        <dbReference type="ARBA" id="ARBA00023049"/>
    </source>
</evidence>
<feature type="domain" description="Peptidase M3A/M3B catalytic" evidence="10">
    <location>
        <begin position="265"/>
        <end position="726"/>
    </location>
</feature>
<dbReference type="GO" id="GO:0006518">
    <property type="term" value="P:peptide metabolic process"/>
    <property type="evidence" value="ECO:0007669"/>
    <property type="project" value="TreeGrafter"/>
</dbReference>
<dbReference type="InterPro" id="IPR024079">
    <property type="entry name" value="MetalloPept_cat_dom_sf"/>
</dbReference>
<dbReference type="InterPro" id="IPR045666">
    <property type="entry name" value="OpdA_N"/>
</dbReference>
<evidence type="ECO:0000256" key="2">
    <source>
        <dbReference type="ARBA" id="ARBA00022670"/>
    </source>
</evidence>
<evidence type="ECO:0000256" key="7">
    <source>
        <dbReference type="ARBA" id="ARBA00024603"/>
    </source>
</evidence>
<dbReference type="Pfam" id="PF01432">
    <property type="entry name" value="Peptidase_M3"/>
    <property type="match status" value="1"/>
</dbReference>
<feature type="domain" description="Oligopeptidase A N-terminal" evidence="11">
    <location>
        <begin position="59"/>
        <end position="182"/>
    </location>
</feature>
<dbReference type="VEuPathDB" id="FungiDB:H257_03298"/>
<evidence type="ECO:0000256" key="8">
    <source>
        <dbReference type="ARBA" id="ARBA00026100"/>
    </source>
</evidence>
<dbReference type="PANTHER" id="PTHR11804">
    <property type="entry name" value="PROTEASE M3 THIMET OLIGOPEPTIDASE-RELATED"/>
    <property type="match status" value="1"/>
</dbReference>
<dbReference type="GeneID" id="20805294"/>
<keyword evidence="4 9" id="KW-0378">Hydrolase</keyword>
<evidence type="ECO:0000256" key="4">
    <source>
        <dbReference type="ARBA" id="ARBA00022801"/>
    </source>
</evidence>
<organism evidence="12">
    <name type="scientific">Aphanomyces astaci</name>
    <name type="common">Crayfish plague agent</name>
    <dbReference type="NCBI Taxonomy" id="112090"/>
    <lineage>
        <taxon>Eukaryota</taxon>
        <taxon>Sar</taxon>
        <taxon>Stramenopiles</taxon>
        <taxon>Oomycota</taxon>
        <taxon>Saprolegniomycetes</taxon>
        <taxon>Saprolegniales</taxon>
        <taxon>Verrucalvaceae</taxon>
        <taxon>Aphanomyces</taxon>
    </lineage>
</organism>
<keyword evidence="3 9" id="KW-0479">Metal-binding</keyword>
<dbReference type="Gene3D" id="1.10.1370.10">
    <property type="entry name" value="Neurolysin, domain 3"/>
    <property type="match status" value="1"/>
</dbReference>
<dbReference type="CDD" id="cd06456">
    <property type="entry name" value="M3A_DCP"/>
    <property type="match status" value="1"/>
</dbReference>
<evidence type="ECO:0000256" key="5">
    <source>
        <dbReference type="ARBA" id="ARBA00022833"/>
    </source>
</evidence>
<comment type="similarity">
    <text evidence="1 9">Belongs to the peptidase M3 family.</text>
</comment>
<accession>W4H0T2</accession>
<dbReference type="RefSeq" id="XP_009825608.1">
    <property type="nucleotide sequence ID" value="XM_009827306.1"/>
</dbReference>
<gene>
    <name evidence="12" type="ORF">H257_03298</name>
</gene>
<evidence type="ECO:0000259" key="10">
    <source>
        <dbReference type="Pfam" id="PF01432"/>
    </source>
</evidence>
<evidence type="ECO:0000256" key="9">
    <source>
        <dbReference type="RuleBase" id="RU003435"/>
    </source>
</evidence>
<dbReference type="GO" id="GO:0006508">
    <property type="term" value="P:proteolysis"/>
    <property type="evidence" value="ECO:0007669"/>
    <property type="project" value="UniProtKB-KW"/>
</dbReference>
<dbReference type="EC" id="3.4.24.70" evidence="8"/>
<dbReference type="Gene3D" id="1.10.1370.40">
    <property type="match status" value="1"/>
</dbReference>
<dbReference type="AlphaFoldDB" id="W4H0T2"/>
<dbReference type="Gene3D" id="3.40.390.10">
    <property type="entry name" value="Collagenase (Catalytic Domain)"/>
    <property type="match status" value="1"/>
</dbReference>
<dbReference type="SUPFAM" id="SSF55486">
    <property type="entry name" value="Metalloproteases ('zincins'), catalytic domain"/>
    <property type="match status" value="1"/>
</dbReference>
<proteinExistence type="inferred from homology"/>
<sequence length="728" mass="81850">MLFRVHLLVKMRSSFPCCITYKYADSLRSMVNPLTRCMEDYGLPPFATFHVRDIAPAVRAAISEYALDLNALEDDLCDADDLCWTSVMDRLEIIDDPLRRLSSILEHLSTVANSPELRAAQDDVQEDILAMQSRRAQSPVVFHAMQTLRASPAFDSEYTTEQQRILDRAILHATLKGAALAPHDKDRFNDIALRLDTLRKKFGENVLDAIQSFSRIVTDKTELQGVSESTMALLAQNAVAAGHDGASAAAGPWKLSLEFPVYMPLMKQCTHRPTRQLLYGAFVSKASTPPYDNAPVIREMLQLRQSRARLLGFRTFADLSLQDKMAPSVAVVEDMLRALCDKVLPLARAELDEVQVFAAAHGHVLPLAQWDISYWSEKLRKDRYEVDDESIKPYFPFARVLNGLFNLCSELFGIQIEAADGLEETWHPDVRYFQIRAMDEPSTPVIGHFYVDPYTRPGQKNAGTWCDTIVSRSKVLRTDKAPVRLPVFSLSCNQPPPVDAASSGLMAFGGVQNLFHTFGYGLRDVFTSAEYTAASSADGIEYDAIEIAPQFLSLFCHRRETLRMISGHVETGDPLPDDLIDKMLAARNFKAATNLLYQLRLGATDMALHHHYDPYSSDKTIFDVQQSIVESFSVRPPCDLDMHICSFSHLFTLTYGAGYYAYIWSDMLAADTAACFDTTDKAEWQRWGRRFRDSVLAKLGILEPMAVYKLFRGRVPQTDALLARYGLQ</sequence>
<dbReference type="GO" id="GO:0004222">
    <property type="term" value="F:metalloendopeptidase activity"/>
    <property type="evidence" value="ECO:0007669"/>
    <property type="project" value="UniProtKB-EC"/>
</dbReference>
<name>W4H0T2_APHAT</name>
<reference evidence="12" key="1">
    <citation type="submission" date="2013-12" db="EMBL/GenBank/DDBJ databases">
        <title>The Genome Sequence of Aphanomyces astaci APO3.</title>
        <authorList>
            <consortium name="The Broad Institute Genomics Platform"/>
            <person name="Russ C."/>
            <person name="Tyler B."/>
            <person name="van West P."/>
            <person name="Dieguez-Uribeondo J."/>
            <person name="Young S.K."/>
            <person name="Zeng Q."/>
            <person name="Gargeya S."/>
            <person name="Fitzgerald M."/>
            <person name="Abouelleil A."/>
            <person name="Alvarado L."/>
            <person name="Chapman S.B."/>
            <person name="Gainer-Dewar J."/>
            <person name="Goldberg J."/>
            <person name="Griggs A."/>
            <person name="Gujja S."/>
            <person name="Hansen M."/>
            <person name="Howarth C."/>
            <person name="Imamovic A."/>
            <person name="Ireland A."/>
            <person name="Larimer J."/>
            <person name="McCowan C."/>
            <person name="Murphy C."/>
            <person name="Pearson M."/>
            <person name="Poon T.W."/>
            <person name="Priest M."/>
            <person name="Roberts A."/>
            <person name="Saif S."/>
            <person name="Shea T."/>
            <person name="Sykes S."/>
            <person name="Wortman J."/>
            <person name="Nusbaum C."/>
            <person name="Birren B."/>
        </authorList>
    </citation>
    <scope>NUCLEOTIDE SEQUENCE [LARGE SCALE GENOMIC DNA]</scope>
    <source>
        <strain evidence="12">APO3</strain>
    </source>
</reference>
<feature type="non-terminal residue" evidence="12">
    <location>
        <position position="1"/>
    </location>
</feature>
<dbReference type="InterPro" id="IPR024077">
    <property type="entry name" value="Neurolysin/TOP_dom2"/>
</dbReference>
<dbReference type="InterPro" id="IPR045090">
    <property type="entry name" value="Pept_M3A_M3B"/>
</dbReference>
<comment type="cofactor">
    <cofactor evidence="9">
        <name>Zn(2+)</name>
        <dbReference type="ChEBI" id="CHEBI:29105"/>
    </cofactor>
    <text evidence="9">Binds 1 zinc ion.</text>
</comment>
<keyword evidence="5 9" id="KW-0862">Zinc</keyword>
<dbReference type="PANTHER" id="PTHR11804:SF83">
    <property type="entry name" value="LD37516P"/>
    <property type="match status" value="1"/>
</dbReference>
<dbReference type="InterPro" id="IPR034005">
    <property type="entry name" value="M3A_DCP"/>
</dbReference>
<dbReference type="EMBL" id="KI913118">
    <property type="protein sequence ID" value="ETV85590.1"/>
    <property type="molecule type" value="Genomic_DNA"/>
</dbReference>
<dbReference type="GO" id="GO:0046872">
    <property type="term" value="F:metal ion binding"/>
    <property type="evidence" value="ECO:0007669"/>
    <property type="project" value="UniProtKB-UniRule"/>
</dbReference>
<protein>
    <recommendedName>
        <fullName evidence="8">oligopeptidase A</fullName>
        <ecNumber evidence="8">3.4.24.70</ecNumber>
    </recommendedName>
</protein>
<dbReference type="Pfam" id="PF19310">
    <property type="entry name" value="TOP_N"/>
    <property type="match status" value="1"/>
</dbReference>
<keyword evidence="6 9" id="KW-0482">Metalloprotease</keyword>
<evidence type="ECO:0000259" key="11">
    <source>
        <dbReference type="Pfam" id="PF19310"/>
    </source>
</evidence>
<keyword evidence="2 9" id="KW-0645">Protease</keyword>
<evidence type="ECO:0000256" key="3">
    <source>
        <dbReference type="ARBA" id="ARBA00022723"/>
    </source>
</evidence>
<evidence type="ECO:0000256" key="1">
    <source>
        <dbReference type="ARBA" id="ARBA00006040"/>
    </source>
</evidence>
<comment type="catalytic activity">
    <reaction evidence="7">
        <text>Hydrolysis of oligopeptides, with broad specificity. Gly or Ala commonly occur as P1 or P1' residues, but more distant residues are also important, as is shown by the fact that Z-Gly-Pro-Gly-|-Gly-Pro-Ala is cleaved, but not Z-(Gly)(5).</text>
        <dbReference type="EC" id="3.4.24.70"/>
    </reaction>
</comment>
<dbReference type="InterPro" id="IPR001567">
    <property type="entry name" value="Pept_M3A_M3B_dom"/>
</dbReference>
<evidence type="ECO:0000313" key="12">
    <source>
        <dbReference type="EMBL" id="ETV85590.1"/>
    </source>
</evidence>
<dbReference type="OrthoDB" id="63855at2759"/>